<evidence type="ECO:0000313" key="2">
    <source>
        <dbReference type="Proteomes" id="UP000827976"/>
    </source>
</evidence>
<protein>
    <submittedName>
        <fullName evidence="1">Uncharacterized protein</fullName>
    </submittedName>
</protein>
<proteinExistence type="predicted"/>
<reference evidence="2" key="1">
    <citation type="journal article" date="2022" name="Nat. Commun.">
        <title>Chromosome evolution and the genetic basis of agronomically important traits in greater yam.</title>
        <authorList>
            <person name="Bredeson J.V."/>
            <person name="Lyons J.B."/>
            <person name="Oniyinde I.O."/>
            <person name="Okereke N.R."/>
            <person name="Kolade O."/>
            <person name="Nnabue I."/>
            <person name="Nwadili C.O."/>
            <person name="Hribova E."/>
            <person name="Parker M."/>
            <person name="Nwogha J."/>
            <person name="Shu S."/>
            <person name="Carlson J."/>
            <person name="Kariba R."/>
            <person name="Muthemba S."/>
            <person name="Knop K."/>
            <person name="Barton G.J."/>
            <person name="Sherwood A.V."/>
            <person name="Lopez-Montes A."/>
            <person name="Asiedu R."/>
            <person name="Jamnadass R."/>
            <person name="Muchugi A."/>
            <person name="Goodstein D."/>
            <person name="Egesi C.N."/>
            <person name="Featherston J."/>
            <person name="Asfaw A."/>
            <person name="Simpson G.G."/>
            <person name="Dolezel J."/>
            <person name="Hendre P.S."/>
            <person name="Van Deynze A."/>
            <person name="Kumar P.L."/>
            <person name="Obidiegwu J.E."/>
            <person name="Bhattacharjee R."/>
            <person name="Rokhsar D.S."/>
        </authorList>
    </citation>
    <scope>NUCLEOTIDE SEQUENCE [LARGE SCALE GENOMIC DNA]</scope>
    <source>
        <strain evidence="2">cv. TDa95/00328</strain>
    </source>
</reference>
<name>A0ACB7UHG0_DIOAL</name>
<keyword evidence="2" id="KW-1185">Reference proteome</keyword>
<evidence type="ECO:0000313" key="1">
    <source>
        <dbReference type="EMBL" id="KAH7659734.1"/>
    </source>
</evidence>
<sequence>MPSLWSLTFPFHYPLPILQFFPPLLMTSVSETSMFSMIAPSLIAIPLIDHNQPFSTTNHFPQLPRLYITQDLVSSKFVGDKCGTQTSDGSLSIITY</sequence>
<gene>
    <name evidence="1" type="ORF">IHE45_16G049400</name>
</gene>
<comment type="caution">
    <text evidence="1">The sequence shown here is derived from an EMBL/GenBank/DDBJ whole genome shotgun (WGS) entry which is preliminary data.</text>
</comment>
<accession>A0ACB7UHG0</accession>
<dbReference type="EMBL" id="CM037026">
    <property type="protein sequence ID" value="KAH7659734.1"/>
    <property type="molecule type" value="Genomic_DNA"/>
</dbReference>
<organism evidence="1 2">
    <name type="scientific">Dioscorea alata</name>
    <name type="common">Purple yam</name>
    <dbReference type="NCBI Taxonomy" id="55571"/>
    <lineage>
        <taxon>Eukaryota</taxon>
        <taxon>Viridiplantae</taxon>
        <taxon>Streptophyta</taxon>
        <taxon>Embryophyta</taxon>
        <taxon>Tracheophyta</taxon>
        <taxon>Spermatophyta</taxon>
        <taxon>Magnoliopsida</taxon>
        <taxon>Liliopsida</taxon>
        <taxon>Dioscoreales</taxon>
        <taxon>Dioscoreaceae</taxon>
        <taxon>Dioscorea</taxon>
    </lineage>
</organism>
<dbReference type="Proteomes" id="UP000827976">
    <property type="component" value="Chromosome 16"/>
</dbReference>